<evidence type="ECO:0000313" key="4">
    <source>
        <dbReference type="EMBL" id="SCC80600.1"/>
    </source>
</evidence>
<reference evidence="4 6" key="2">
    <citation type="submission" date="2016-08" db="EMBL/GenBank/DDBJ databases">
        <authorList>
            <person name="Varghese N."/>
            <person name="Submissions Spin"/>
        </authorList>
    </citation>
    <scope>NUCLEOTIDE SEQUENCE [LARGE SCALE GENOMIC DNA]</scope>
    <source>
        <strain evidence="4 6">HL-109</strain>
    </source>
</reference>
<evidence type="ECO:0000256" key="2">
    <source>
        <dbReference type="SAM" id="Phobius"/>
    </source>
</evidence>
<feature type="transmembrane region" description="Helical" evidence="2">
    <location>
        <begin position="20"/>
        <end position="40"/>
    </location>
</feature>
<feature type="compositionally biased region" description="Polar residues" evidence="1">
    <location>
        <begin position="46"/>
        <end position="62"/>
    </location>
</feature>
<keyword evidence="6" id="KW-1185">Reference proteome</keyword>
<evidence type="ECO:0000313" key="5">
    <source>
        <dbReference type="Proteomes" id="UP000050497"/>
    </source>
</evidence>
<keyword evidence="2" id="KW-0472">Membrane</keyword>
<name>A0A0P8A4A3_9HYPH</name>
<dbReference type="Proteomes" id="UP000182800">
    <property type="component" value="Unassembled WGS sequence"/>
</dbReference>
<protein>
    <submittedName>
        <fullName evidence="3">Uncharacterized protein</fullName>
    </submittedName>
</protein>
<evidence type="ECO:0000313" key="6">
    <source>
        <dbReference type="Proteomes" id="UP000182800"/>
    </source>
</evidence>
<proteinExistence type="predicted"/>
<dbReference type="AlphaFoldDB" id="A0A0P8A4A3"/>
<sequence length="80" mass="8609">MAQKINEKEARQGREGKPVLKVLVAGLILALIAMGGYLFWVGEETPTTDTSISDESVITDPSNPENPAETAPEPGEREVD</sequence>
<comment type="caution">
    <text evidence="3">The sequence shown here is derived from an EMBL/GenBank/DDBJ whole genome shotgun (WGS) entry which is preliminary data.</text>
</comment>
<gene>
    <name evidence="4" type="ORF">GA0071312_1587</name>
    <name evidence="3" type="ORF">HLUCCO17_12470</name>
</gene>
<accession>A0A0P8A4A3</accession>
<dbReference type="RefSeq" id="WP_074444523.1">
    <property type="nucleotide sequence ID" value="NZ_FMBM01000002.1"/>
</dbReference>
<dbReference type="PATRIC" id="fig|1653334.4.peg.241"/>
<dbReference type="EMBL" id="FMBM01000002">
    <property type="protein sequence ID" value="SCC80600.1"/>
    <property type="molecule type" value="Genomic_DNA"/>
</dbReference>
<keyword evidence="2" id="KW-1133">Transmembrane helix</keyword>
<evidence type="ECO:0000256" key="1">
    <source>
        <dbReference type="SAM" id="MobiDB-lite"/>
    </source>
</evidence>
<keyword evidence="2" id="KW-0812">Transmembrane</keyword>
<organism evidence="3 5">
    <name type="scientific">Saliniramus fredricksonii</name>
    <dbReference type="NCBI Taxonomy" id="1653334"/>
    <lineage>
        <taxon>Bacteria</taxon>
        <taxon>Pseudomonadati</taxon>
        <taxon>Pseudomonadota</taxon>
        <taxon>Alphaproteobacteria</taxon>
        <taxon>Hyphomicrobiales</taxon>
        <taxon>Salinarimonadaceae</taxon>
        <taxon>Saliniramus</taxon>
    </lineage>
</organism>
<feature type="compositionally biased region" description="Low complexity" evidence="1">
    <location>
        <begin position="63"/>
        <end position="73"/>
    </location>
</feature>
<evidence type="ECO:0000313" key="3">
    <source>
        <dbReference type="EMBL" id="KPQ10085.1"/>
    </source>
</evidence>
<feature type="region of interest" description="Disordered" evidence="1">
    <location>
        <begin position="46"/>
        <end position="80"/>
    </location>
</feature>
<dbReference type="Proteomes" id="UP000050497">
    <property type="component" value="Unassembled WGS sequence"/>
</dbReference>
<dbReference type="EMBL" id="LJSX01000019">
    <property type="protein sequence ID" value="KPQ10085.1"/>
    <property type="molecule type" value="Genomic_DNA"/>
</dbReference>
<reference evidence="3 5" key="1">
    <citation type="submission" date="2015-09" db="EMBL/GenBank/DDBJ databases">
        <title>Identification and resolution of microdiversity through metagenomic sequencing of parallel consortia.</title>
        <authorList>
            <person name="Nelson W.C."/>
            <person name="Romine M.F."/>
            <person name="Lindemann S.R."/>
        </authorList>
    </citation>
    <scope>NUCLEOTIDE SEQUENCE [LARGE SCALE GENOMIC DNA]</scope>
    <source>
        <strain evidence="3">HL-109</strain>
    </source>
</reference>